<keyword evidence="8" id="KW-1185">Reference proteome</keyword>
<dbReference type="PANTHER" id="PTHR12563">
    <property type="entry name" value="GLYCEROL-3-PHOSPHATE ACYLTRANSFERASE"/>
    <property type="match status" value="1"/>
</dbReference>
<evidence type="ECO:0000313" key="8">
    <source>
        <dbReference type="Proteomes" id="UP001139031"/>
    </source>
</evidence>
<keyword evidence="7" id="KW-0012">Acyltransferase</keyword>
<dbReference type="EC" id="2.3.1.15" evidence="3"/>
<evidence type="ECO:0000256" key="5">
    <source>
        <dbReference type="ARBA" id="ARBA00048427"/>
    </source>
</evidence>
<dbReference type="Proteomes" id="UP001139031">
    <property type="component" value="Unassembled WGS sequence"/>
</dbReference>
<gene>
    <name evidence="7" type="ORF">K7C98_16380</name>
</gene>
<proteinExistence type="predicted"/>
<dbReference type="Pfam" id="PF01553">
    <property type="entry name" value="Acyltransferase"/>
    <property type="match status" value="1"/>
</dbReference>
<dbReference type="InterPro" id="IPR002123">
    <property type="entry name" value="Plipid/glycerol_acylTrfase"/>
</dbReference>
<evidence type="ECO:0000256" key="1">
    <source>
        <dbReference type="ARBA" id="ARBA00004184"/>
    </source>
</evidence>
<evidence type="ECO:0000313" key="7">
    <source>
        <dbReference type="EMBL" id="MBZ5710839.1"/>
    </source>
</evidence>
<dbReference type="PANTHER" id="PTHR12563:SF17">
    <property type="entry name" value="DIHYDROXYACETONE PHOSPHATE ACYLTRANSFERASE"/>
    <property type="match status" value="1"/>
</dbReference>
<keyword evidence="7" id="KW-0808">Transferase</keyword>
<feature type="domain" description="Phospholipid/glycerol acyltransferase" evidence="6">
    <location>
        <begin position="182"/>
        <end position="314"/>
    </location>
</feature>
<sequence length="570" mass="63822">MRSIVHRLLSRPLRLPAILGPRPRPGDPQIFRFNSEREQIIAEVVRRTEEYFAADPKRLMYALNEAGHAEIRRLSAQGDAEADQALGSWRRLVKRLGKMSHEERTESLRAISRGMAEDIAGNFDARVYKLATRLIPGVLTAVMNPMGLPNQLLAGGFSQLDALISAEGPLDKLRRLAQIGTLVLVPTHSSNLDSVALGYVLMRENLPPVVYGAGKNLFSNPLISFFMHNLGAYRVDRRVSAVLYKEALKTYSCLMIERGYHSLFFPGGTRSRSNMIERKLKLGLAGTAVEAFSRNQARGLHRPVFFVPATLNYALVLEAETLIEDHLKGAGQARYIIDDDEFSRVDRVYAFMTKLVTLRSALVVRFGDAMDPFCNPVDDEGRSIAPSGQPVDPGSYVSRRGVATVDPARDAGYTRELGDAIARVYQRETVIIWTQLVAHVLYRHLVFATPELDLFSRQRRRGEVAMPRDQLVREVAEARDRLLFAEAEGRVRVGPVLRSQSPERIVSEALSAWRDYHTKIVAREVGDDVLIEDPNLLLFYQNRLLPWAEELATEETLAAARSIVNQGGKA</sequence>
<comment type="subcellular location">
    <subcellularLocation>
        <location evidence="1">Endomembrane system</location>
        <topology evidence="1">Peripheral membrane protein</topology>
    </subcellularLocation>
</comment>
<dbReference type="EMBL" id="JAIRAU010000020">
    <property type="protein sequence ID" value="MBZ5710839.1"/>
    <property type="molecule type" value="Genomic_DNA"/>
</dbReference>
<organism evidence="7 8">
    <name type="scientific">Nannocystis pusilla</name>
    <dbReference type="NCBI Taxonomy" id="889268"/>
    <lineage>
        <taxon>Bacteria</taxon>
        <taxon>Pseudomonadati</taxon>
        <taxon>Myxococcota</taxon>
        <taxon>Polyangia</taxon>
        <taxon>Nannocystales</taxon>
        <taxon>Nannocystaceae</taxon>
        <taxon>Nannocystis</taxon>
    </lineage>
</organism>
<dbReference type="SUPFAM" id="SSF69593">
    <property type="entry name" value="Glycerol-3-phosphate (1)-acyltransferase"/>
    <property type="match status" value="1"/>
</dbReference>
<dbReference type="SMART" id="SM00563">
    <property type="entry name" value="PlsC"/>
    <property type="match status" value="1"/>
</dbReference>
<accession>A0ABS7TRH6</accession>
<name>A0ABS7TRH6_9BACT</name>
<dbReference type="RefSeq" id="WP_224192609.1">
    <property type="nucleotide sequence ID" value="NZ_JAIRAU010000020.1"/>
</dbReference>
<reference evidence="7" key="1">
    <citation type="submission" date="2021-08" db="EMBL/GenBank/DDBJ databases">
        <authorList>
            <person name="Stevens D.C."/>
        </authorList>
    </citation>
    <scope>NUCLEOTIDE SEQUENCE</scope>
    <source>
        <strain evidence="7">DSM 53165</strain>
    </source>
</reference>
<evidence type="ECO:0000256" key="4">
    <source>
        <dbReference type="ARBA" id="ARBA00013432"/>
    </source>
</evidence>
<evidence type="ECO:0000259" key="6">
    <source>
        <dbReference type="SMART" id="SM00563"/>
    </source>
</evidence>
<dbReference type="GO" id="GO:0016746">
    <property type="term" value="F:acyltransferase activity"/>
    <property type="evidence" value="ECO:0007669"/>
    <property type="project" value="UniProtKB-KW"/>
</dbReference>
<dbReference type="InterPro" id="IPR022284">
    <property type="entry name" value="GPAT/DHAPAT"/>
</dbReference>
<comment type="catalytic activity">
    <reaction evidence="5">
        <text>sn-glycerol 3-phosphate + an acyl-CoA = a 1-acyl-sn-glycero-3-phosphate + CoA</text>
        <dbReference type="Rhea" id="RHEA:15325"/>
        <dbReference type="ChEBI" id="CHEBI:57287"/>
        <dbReference type="ChEBI" id="CHEBI:57597"/>
        <dbReference type="ChEBI" id="CHEBI:57970"/>
        <dbReference type="ChEBI" id="CHEBI:58342"/>
        <dbReference type="EC" id="2.3.1.15"/>
    </reaction>
</comment>
<evidence type="ECO:0000256" key="3">
    <source>
        <dbReference type="ARBA" id="ARBA00013113"/>
    </source>
</evidence>
<comment type="pathway">
    <text evidence="2">Phospholipid metabolism; CDP-diacylglycerol biosynthesis; CDP-diacylglycerol from sn-glycerol 3-phosphate: step 1/3.</text>
</comment>
<protein>
    <recommendedName>
        <fullName evidence="4">Glycerol-3-phosphate acyltransferase</fullName>
        <ecNumber evidence="3">2.3.1.15</ecNumber>
    </recommendedName>
</protein>
<evidence type="ECO:0000256" key="2">
    <source>
        <dbReference type="ARBA" id="ARBA00004765"/>
    </source>
</evidence>
<comment type="caution">
    <text evidence="7">The sequence shown here is derived from an EMBL/GenBank/DDBJ whole genome shotgun (WGS) entry which is preliminary data.</text>
</comment>